<name>A0A556RFF4_9GAMM</name>
<dbReference type="EMBL" id="VMHL01000007">
    <property type="protein sequence ID" value="TSJ87633.1"/>
    <property type="molecule type" value="Genomic_DNA"/>
</dbReference>
<sequence length="125" mass="14654">MNKLEPNFTTYSHIYLSQSRDSLRLPINYVGLKGKLTGQTFERDYPKQTFWRSTNIFERASMYDDGYDDLYISVKQKEVRDRKAKFVVKEAVLETCQIVYISIDSLAKDRDNPLLIESDDLSIIK</sequence>
<reference evidence="1 2" key="1">
    <citation type="submission" date="2019-07" db="EMBL/GenBank/DDBJ databases">
        <title>Gilliamella genomes.</title>
        <authorList>
            <person name="Zheng H."/>
        </authorList>
    </citation>
    <scope>NUCLEOTIDE SEQUENCE [LARGE SCALE GENOMIC DNA]</scope>
    <source>
        <strain evidence="1 2">W8131</strain>
    </source>
</reference>
<proteinExistence type="predicted"/>
<dbReference type="RefSeq" id="WP_144190437.1">
    <property type="nucleotide sequence ID" value="NZ_VMHL01000007.1"/>
</dbReference>
<evidence type="ECO:0000313" key="1">
    <source>
        <dbReference type="EMBL" id="TSJ87633.1"/>
    </source>
</evidence>
<dbReference type="Proteomes" id="UP000319138">
    <property type="component" value="Unassembled WGS sequence"/>
</dbReference>
<gene>
    <name evidence="1" type="ORF">FPQ14_12090</name>
</gene>
<dbReference type="AlphaFoldDB" id="A0A556RFF4"/>
<accession>A0A556RFF4</accession>
<evidence type="ECO:0000313" key="2">
    <source>
        <dbReference type="Proteomes" id="UP000319138"/>
    </source>
</evidence>
<organism evidence="1 2">
    <name type="scientific">Gilliamella apicola</name>
    <dbReference type="NCBI Taxonomy" id="1196095"/>
    <lineage>
        <taxon>Bacteria</taxon>
        <taxon>Pseudomonadati</taxon>
        <taxon>Pseudomonadota</taxon>
        <taxon>Gammaproteobacteria</taxon>
        <taxon>Orbales</taxon>
        <taxon>Orbaceae</taxon>
        <taxon>Gilliamella</taxon>
    </lineage>
</organism>
<comment type="caution">
    <text evidence="1">The sequence shown here is derived from an EMBL/GenBank/DDBJ whole genome shotgun (WGS) entry which is preliminary data.</text>
</comment>
<protein>
    <submittedName>
        <fullName evidence="1">Uncharacterized protein</fullName>
    </submittedName>
</protein>